<reference evidence="3 4" key="1">
    <citation type="journal article" date="2014" name="Arch. Microbiol.">
        <title>Bacillus mesophilum sp. nov., strain IITR-54T, a novel 4-chlorobiphenyl dechlorinating bacterium.</title>
        <authorList>
            <person name="Manickam N."/>
            <person name="Singh N.K."/>
            <person name="Bajaj A."/>
            <person name="Kumar R.M."/>
            <person name="Kaur G."/>
            <person name="Kaur N."/>
            <person name="Bala M."/>
            <person name="Kumar A."/>
            <person name="Mayilraj S."/>
        </authorList>
    </citation>
    <scope>NUCLEOTIDE SEQUENCE [LARGE SCALE GENOMIC DNA]</scope>
    <source>
        <strain evidence="3 4">IITR-54</strain>
    </source>
</reference>
<organism evidence="3 4">
    <name type="scientific">Bacillus mesophilum</name>
    <dbReference type="NCBI Taxonomy" id="1071718"/>
    <lineage>
        <taxon>Bacteria</taxon>
        <taxon>Bacillati</taxon>
        <taxon>Bacillota</taxon>
        <taxon>Bacilli</taxon>
        <taxon>Bacillales</taxon>
        <taxon>Bacillaceae</taxon>
        <taxon>Bacillus</taxon>
    </lineage>
</organism>
<keyword evidence="3" id="KW-0808">Transferase</keyword>
<evidence type="ECO:0000313" key="3">
    <source>
        <dbReference type="EMBL" id="KAB2335699.1"/>
    </source>
</evidence>
<evidence type="ECO:0000313" key="4">
    <source>
        <dbReference type="Proteomes" id="UP000441354"/>
    </source>
</evidence>
<evidence type="ECO:0000259" key="2">
    <source>
        <dbReference type="Pfam" id="PF00535"/>
    </source>
</evidence>
<protein>
    <submittedName>
        <fullName evidence="3">Glycosyltransferase</fullName>
    </submittedName>
</protein>
<comment type="similarity">
    <text evidence="1">Belongs to the glycosyltransferase 2 family.</text>
</comment>
<dbReference type="AlphaFoldDB" id="A0A7V7RQI8"/>
<dbReference type="InterPro" id="IPR029044">
    <property type="entry name" value="Nucleotide-diphossugar_trans"/>
</dbReference>
<dbReference type="PANTHER" id="PTHR43685">
    <property type="entry name" value="GLYCOSYLTRANSFERASE"/>
    <property type="match status" value="1"/>
</dbReference>
<proteinExistence type="inferred from homology"/>
<keyword evidence="4" id="KW-1185">Reference proteome</keyword>
<dbReference type="Proteomes" id="UP000441354">
    <property type="component" value="Unassembled WGS sequence"/>
</dbReference>
<dbReference type="Gene3D" id="3.90.550.10">
    <property type="entry name" value="Spore Coat Polysaccharide Biosynthesis Protein SpsA, Chain A"/>
    <property type="match status" value="1"/>
</dbReference>
<name>A0A7V7RQI8_9BACI</name>
<dbReference type="SUPFAM" id="SSF53448">
    <property type="entry name" value="Nucleotide-diphospho-sugar transferases"/>
    <property type="match status" value="1"/>
</dbReference>
<evidence type="ECO:0000256" key="1">
    <source>
        <dbReference type="ARBA" id="ARBA00006739"/>
    </source>
</evidence>
<dbReference type="InterPro" id="IPR050834">
    <property type="entry name" value="Glycosyltransf_2"/>
</dbReference>
<gene>
    <name evidence="3" type="ORF">F7732_03790</name>
</gene>
<dbReference type="EMBL" id="WBOT01000001">
    <property type="protein sequence ID" value="KAB2335699.1"/>
    <property type="molecule type" value="Genomic_DNA"/>
</dbReference>
<sequence>MQNAYFCLDKYTHFCNTASYDKARITRKGGEGNMPEISVIVPFYNCVYIQYALDSLIHQTERDFEIILIDDGSTAYQELLEPYDKQIRYIRKENGGTATALNTGIQHASGKYFTWLSSDDLYAPTKLSKQKEFMENQQADICYTSAGLIGKTHTIQKDLFQKQFTNEQQFLKELNQRCIIHGNAVMMNMEVISKIGAFNEEFRYTHDYEMWLRAALQYPFHHVNEILVYYRIHEKMGTNQHKEEIIQELKKLRWAYKGKYRKKLSSKSKESDTLKDRFEQ</sequence>
<dbReference type="GO" id="GO:0016740">
    <property type="term" value="F:transferase activity"/>
    <property type="evidence" value="ECO:0007669"/>
    <property type="project" value="UniProtKB-KW"/>
</dbReference>
<dbReference type="PANTHER" id="PTHR43685:SF11">
    <property type="entry name" value="GLYCOSYLTRANSFERASE TAGX-RELATED"/>
    <property type="match status" value="1"/>
</dbReference>
<feature type="domain" description="Glycosyltransferase 2-like" evidence="2">
    <location>
        <begin position="38"/>
        <end position="187"/>
    </location>
</feature>
<accession>A0A7V7RQI8</accession>
<dbReference type="Pfam" id="PF00535">
    <property type="entry name" value="Glycos_transf_2"/>
    <property type="match status" value="1"/>
</dbReference>
<dbReference type="InterPro" id="IPR001173">
    <property type="entry name" value="Glyco_trans_2-like"/>
</dbReference>
<comment type="caution">
    <text evidence="3">The sequence shown here is derived from an EMBL/GenBank/DDBJ whole genome shotgun (WGS) entry which is preliminary data.</text>
</comment>